<evidence type="ECO:0000313" key="5">
    <source>
        <dbReference type="EMBL" id="KAJ3613002.1"/>
    </source>
</evidence>
<comment type="caution">
    <text evidence="5">The sequence shown here is derived from an EMBL/GenBank/DDBJ whole genome shotgun (WGS) entry which is preliminary data.</text>
</comment>
<organism evidence="5 6">
    <name type="scientific">Muraenolepis orangiensis</name>
    <name type="common">Patagonian moray cod</name>
    <dbReference type="NCBI Taxonomy" id="630683"/>
    <lineage>
        <taxon>Eukaryota</taxon>
        <taxon>Metazoa</taxon>
        <taxon>Chordata</taxon>
        <taxon>Craniata</taxon>
        <taxon>Vertebrata</taxon>
        <taxon>Euteleostomi</taxon>
        <taxon>Actinopterygii</taxon>
        <taxon>Neopterygii</taxon>
        <taxon>Teleostei</taxon>
        <taxon>Neoteleostei</taxon>
        <taxon>Acanthomorphata</taxon>
        <taxon>Zeiogadaria</taxon>
        <taxon>Gadariae</taxon>
        <taxon>Gadiformes</taxon>
        <taxon>Muraenolepidoidei</taxon>
        <taxon>Muraenolepididae</taxon>
        <taxon>Muraenolepis</taxon>
    </lineage>
</organism>
<dbReference type="AlphaFoldDB" id="A0A9Q0ITQ4"/>
<dbReference type="Pfam" id="PF00337">
    <property type="entry name" value="Gal-bind_lectin"/>
    <property type="match status" value="1"/>
</dbReference>
<keyword evidence="6" id="KW-1185">Reference proteome</keyword>
<reference evidence="5" key="1">
    <citation type="submission" date="2022-07" db="EMBL/GenBank/DDBJ databases">
        <title>Chromosome-level genome of Muraenolepis orangiensis.</title>
        <authorList>
            <person name="Kim J."/>
        </authorList>
    </citation>
    <scope>NUCLEOTIDE SEQUENCE</scope>
    <source>
        <strain evidence="5">KU_S4_2022</strain>
        <tissue evidence="5">Muscle</tissue>
    </source>
</reference>
<dbReference type="InterPro" id="IPR013320">
    <property type="entry name" value="ConA-like_dom_sf"/>
</dbReference>
<dbReference type="SMART" id="SM00908">
    <property type="entry name" value="Gal-bind_lectin"/>
    <property type="match status" value="1"/>
</dbReference>
<dbReference type="OrthoDB" id="8112755at2759"/>
<dbReference type="GO" id="GO:0050918">
    <property type="term" value="P:positive chemotaxis"/>
    <property type="evidence" value="ECO:0007669"/>
    <property type="project" value="TreeGrafter"/>
</dbReference>
<dbReference type="GO" id="GO:0048246">
    <property type="term" value="P:macrophage chemotaxis"/>
    <property type="evidence" value="ECO:0007669"/>
    <property type="project" value="TreeGrafter"/>
</dbReference>
<dbReference type="GO" id="GO:0001772">
    <property type="term" value="C:immunological synapse"/>
    <property type="evidence" value="ECO:0007669"/>
    <property type="project" value="TreeGrafter"/>
</dbReference>
<proteinExistence type="predicted"/>
<evidence type="ECO:0000256" key="2">
    <source>
        <dbReference type="RuleBase" id="RU102079"/>
    </source>
</evidence>
<dbReference type="GO" id="GO:0030593">
    <property type="term" value="P:neutrophil chemotaxis"/>
    <property type="evidence" value="ECO:0007669"/>
    <property type="project" value="TreeGrafter"/>
</dbReference>
<dbReference type="GO" id="GO:0090280">
    <property type="term" value="P:positive regulation of calcium ion import"/>
    <property type="evidence" value="ECO:0007669"/>
    <property type="project" value="TreeGrafter"/>
</dbReference>
<dbReference type="InterPro" id="IPR001079">
    <property type="entry name" value="Galectin_CRD"/>
</dbReference>
<sequence>MDFSLTDALGDDVSGKASNMGNTNPSAPASHPPAPANPGWPGSAPGAPTQPTAPGGMPGGPSGPGAPGQFPGSPYHTHPQAPGQYPGPPSVPGGFPAGPGVPGQYPSGPGAPGQFPSGPGAPGPFPGPFQGQYPPEGAPGQLPGAPVPYPSGPFHSGPGAPPGPYPNMPFPGGQPGAGNGMYGPGDPGAFPPAAGPGHFPGFPGGAFPPIPPGSWGSPGGGGFPPAPGPFGGQMGPYGGPAAPGGMLMVPHDLPLHAGMMPGLLITIVGEPVHGGDRFNVDFMKGHDVVLHFNPRMLEQSIVRNSNLGGRWGPEERGGEFPFAPGRQFELKILVEEDMFKVAVDGTHLLEYEHRVGGLEEVTLVRVVGDVSLHSAAPSMI</sequence>
<dbReference type="GO" id="GO:0048245">
    <property type="term" value="P:eosinophil chemotaxis"/>
    <property type="evidence" value="ECO:0007669"/>
    <property type="project" value="TreeGrafter"/>
</dbReference>
<dbReference type="GO" id="GO:0048030">
    <property type="term" value="F:disaccharide binding"/>
    <property type="evidence" value="ECO:0007669"/>
    <property type="project" value="TreeGrafter"/>
</dbReference>
<feature type="compositionally biased region" description="Pro residues" evidence="3">
    <location>
        <begin position="159"/>
        <end position="169"/>
    </location>
</feature>
<dbReference type="CDD" id="cd00070">
    <property type="entry name" value="GLECT"/>
    <property type="match status" value="1"/>
</dbReference>
<protein>
    <recommendedName>
        <fullName evidence="2">Galectin</fullName>
    </recommendedName>
</protein>
<accession>A0A9Q0ITQ4</accession>
<feature type="compositionally biased region" description="Gly residues" evidence="3">
    <location>
        <begin position="173"/>
        <end position="186"/>
    </location>
</feature>
<dbReference type="GO" id="GO:0045806">
    <property type="term" value="P:negative regulation of endocytosis"/>
    <property type="evidence" value="ECO:0007669"/>
    <property type="project" value="TreeGrafter"/>
</dbReference>
<dbReference type="GO" id="GO:0005634">
    <property type="term" value="C:nucleus"/>
    <property type="evidence" value="ECO:0007669"/>
    <property type="project" value="TreeGrafter"/>
</dbReference>
<gene>
    <name evidence="5" type="ORF">NHX12_019259</name>
</gene>
<feature type="region of interest" description="Disordered" evidence="3">
    <location>
        <begin position="1"/>
        <end position="237"/>
    </location>
</feature>
<dbReference type="EMBL" id="JANIIK010000035">
    <property type="protein sequence ID" value="KAJ3613002.1"/>
    <property type="molecule type" value="Genomic_DNA"/>
</dbReference>
<feature type="compositionally biased region" description="Gly residues" evidence="3">
    <location>
        <begin position="216"/>
        <end position="237"/>
    </location>
</feature>
<dbReference type="InterPro" id="IPR044156">
    <property type="entry name" value="Galectin-like"/>
</dbReference>
<dbReference type="SMART" id="SM00276">
    <property type="entry name" value="GLECT"/>
    <property type="match status" value="1"/>
</dbReference>
<dbReference type="GO" id="GO:0005615">
    <property type="term" value="C:extracellular space"/>
    <property type="evidence" value="ECO:0007669"/>
    <property type="project" value="TreeGrafter"/>
</dbReference>
<dbReference type="GO" id="GO:2001237">
    <property type="term" value="P:negative regulation of extrinsic apoptotic signaling pathway"/>
    <property type="evidence" value="ECO:0007669"/>
    <property type="project" value="TreeGrafter"/>
</dbReference>
<evidence type="ECO:0000256" key="3">
    <source>
        <dbReference type="SAM" id="MobiDB-lite"/>
    </source>
</evidence>
<evidence type="ECO:0000313" key="6">
    <source>
        <dbReference type="Proteomes" id="UP001148018"/>
    </source>
</evidence>
<dbReference type="Gene3D" id="2.60.120.200">
    <property type="match status" value="1"/>
</dbReference>
<feature type="compositionally biased region" description="Low complexity" evidence="3">
    <location>
        <begin position="195"/>
        <end position="205"/>
    </location>
</feature>
<dbReference type="Proteomes" id="UP001148018">
    <property type="component" value="Unassembled WGS sequence"/>
</dbReference>
<dbReference type="FunFam" id="2.60.120.200:FF:000023">
    <property type="entry name" value="Galectin"/>
    <property type="match status" value="1"/>
</dbReference>
<dbReference type="GO" id="GO:0002548">
    <property type="term" value="P:monocyte chemotaxis"/>
    <property type="evidence" value="ECO:0007669"/>
    <property type="project" value="TreeGrafter"/>
</dbReference>
<evidence type="ECO:0000259" key="4">
    <source>
        <dbReference type="PROSITE" id="PS51304"/>
    </source>
</evidence>
<feature type="domain" description="Galectin" evidence="4">
    <location>
        <begin position="251"/>
        <end position="378"/>
    </location>
</feature>
<dbReference type="GO" id="GO:0005737">
    <property type="term" value="C:cytoplasm"/>
    <property type="evidence" value="ECO:0007669"/>
    <property type="project" value="TreeGrafter"/>
</dbReference>
<dbReference type="PANTHER" id="PTHR11346">
    <property type="entry name" value="GALECTIN"/>
    <property type="match status" value="1"/>
</dbReference>
<name>A0A9Q0ITQ4_9TELE</name>
<keyword evidence="1 2" id="KW-0430">Lectin</keyword>
<evidence type="ECO:0000256" key="1">
    <source>
        <dbReference type="ARBA" id="ARBA00022734"/>
    </source>
</evidence>
<feature type="compositionally biased region" description="Gly residues" evidence="3">
    <location>
        <begin position="56"/>
        <end position="66"/>
    </location>
</feature>
<dbReference type="PROSITE" id="PS51304">
    <property type="entry name" value="GALECTIN"/>
    <property type="match status" value="1"/>
</dbReference>
<dbReference type="GO" id="GO:0019863">
    <property type="term" value="F:IgE binding"/>
    <property type="evidence" value="ECO:0007669"/>
    <property type="project" value="TreeGrafter"/>
</dbReference>
<feature type="compositionally biased region" description="Low complexity" evidence="3">
    <location>
        <begin position="41"/>
        <end position="55"/>
    </location>
</feature>
<dbReference type="PANTHER" id="PTHR11346:SF179">
    <property type="entry name" value="GALECTIN"/>
    <property type="match status" value="1"/>
</dbReference>
<dbReference type="SUPFAM" id="SSF49899">
    <property type="entry name" value="Concanavalin A-like lectins/glucanases"/>
    <property type="match status" value="1"/>
</dbReference>
<feature type="compositionally biased region" description="Low complexity" evidence="3">
    <location>
        <begin position="102"/>
        <end position="118"/>
    </location>
</feature>
<dbReference type="GO" id="GO:0043236">
    <property type="term" value="F:laminin binding"/>
    <property type="evidence" value="ECO:0007669"/>
    <property type="project" value="TreeGrafter"/>
</dbReference>